<evidence type="ECO:0000313" key="3">
    <source>
        <dbReference type="EMBL" id="EER46979.1"/>
    </source>
</evidence>
<evidence type="ECO:0000313" key="4">
    <source>
        <dbReference type="Proteomes" id="UP000005532"/>
    </source>
</evidence>
<dbReference type="RefSeq" id="WP_005824127.1">
    <property type="nucleotide sequence ID" value="NZ_ACQL01000097.1"/>
</dbReference>
<name>C5S252_9PAST</name>
<accession>C5S252</accession>
<dbReference type="PANTHER" id="PTHR38781:SF1">
    <property type="entry name" value="ANTITOXIN DINJ-RELATED"/>
    <property type="match status" value="1"/>
</dbReference>
<dbReference type="AlphaFoldDB" id="C5S252"/>
<comment type="similarity">
    <text evidence="1">Belongs to the RelB/DinJ antitoxin family.</text>
</comment>
<dbReference type="Proteomes" id="UP000005532">
    <property type="component" value="Unassembled WGS sequence"/>
</dbReference>
<proteinExistence type="inferred from homology"/>
<keyword evidence="2" id="KW-1277">Toxin-antitoxin system</keyword>
<dbReference type="NCBIfam" id="NF008412">
    <property type="entry name" value="PRK11235.1"/>
    <property type="match status" value="1"/>
</dbReference>
<comment type="caution">
    <text evidence="3">The sequence shown here is derived from an EMBL/GenBank/DDBJ whole genome shotgun (WGS) entry which is preliminary data.</text>
</comment>
<dbReference type="OrthoDB" id="7221783at2"/>
<dbReference type="Gene3D" id="1.10.1220.10">
    <property type="entry name" value="Met repressor-like"/>
    <property type="match status" value="1"/>
</dbReference>
<dbReference type="PANTHER" id="PTHR38781">
    <property type="entry name" value="ANTITOXIN DINJ-RELATED"/>
    <property type="match status" value="1"/>
</dbReference>
<sequence length="80" mass="9310">MATLNVRLDENLKQQTYAVLEQLNISPSEAIRLYFQYISQNHCLPIKQAVITTEENELLETVRYRLANPQKGIKVTFDEL</sequence>
<protein>
    <submittedName>
        <fullName evidence="3">Bifunctional antitoxin/transcriptional repressor RelB</fullName>
    </submittedName>
</protein>
<gene>
    <name evidence="3" type="ORF">AM305_09756</name>
</gene>
<dbReference type="InterPro" id="IPR013321">
    <property type="entry name" value="Arc_rbn_hlx_hlx"/>
</dbReference>
<dbReference type="eggNOG" id="COG3077">
    <property type="taxonomic scope" value="Bacteria"/>
</dbReference>
<dbReference type="GO" id="GO:0006355">
    <property type="term" value="P:regulation of DNA-templated transcription"/>
    <property type="evidence" value="ECO:0007669"/>
    <property type="project" value="InterPro"/>
</dbReference>
<evidence type="ECO:0000256" key="2">
    <source>
        <dbReference type="ARBA" id="ARBA00022649"/>
    </source>
</evidence>
<dbReference type="InterPro" id="IPR007337">
    <property type="entry name" value="RelB/DinJ"/>
</dbReference>
<dbReference type="EMBL" id="ACQL01000097">
    <property type="protein sequence ID" value="EER46979.1"/>
    <property type="molecule type" value="Genomic_DNA"/>
</dbReference>
<dbReference type="NCBIfam" id="TIGR02384">
    <property type="entry name" value="RelB_DinJ"/>
    <property type="match status" value="1"/>
</dbReference>
<organism evidence="3 4">
    <name type="scientific">Actinobacillus minor NM305</name>
    <dbReference type="NCBI Taxonomy" id="637911"/>
    <lineage>
        <taxon>Bacteria</taxon>
        <taxon>Pseudomonadati</taxon>
        <taxon>Pseudomonadota</taxon>
        <taxon>Gammaproteobacteria</taxon>
        <taxon>Pasteurellales</taxon>
        <taxon>Pasteurellaceae</taxon>
        <taxon>Actinobacillus</taxon>
    </lineage>
</organism>
<evidence type="ECO:0000256" key="1">
    <source>
        <dbReference type="ARBA" id="ARBA00010562"/>
    </source>
</evidence>
<dbReference type="GO" id="GO:0006351">
    <property type="term" value="P:DNA-templated transcription"/>
    <property type="evidence" value="ECO:0007669"/>
    <property type="project" value="TreeGrafter"/>
</dbReference>
<dbReference type="Pfam" id="PF04221">
    <property type="entry name" value="RelB"/>
    <property type="match status" value="1"/>
</dbReference>
<reference evidence="3 4" key="1">
    <citation type="journal article" date="2010" name="Vet. Microbiol.">
        <title>Production of haemolysins by strains of the Actinobacillus minor/porcitonsillarum complex.</title>
        <authorList>
            <person name="Arya G."/>
            <person name="Niven D.F."/>
        </authorList>
    </citation>
    <scope>NUCLEOTIDE SEQUENCE [LARGE SCALE GENOMIC DNA]</scope>
    <source>
        <strain evidence="3 4">NM305</strain>
    </source>
</reference>